<feature type="transmembrane region" description="Helical" evidence="1">
    <location>
        <begin position="73"/>
        <end position="98"/>
    </location>
</feature>
<gene>
    <name evidence="2" type="ORF">UU72_C0001G0054</name>
</gene>
<dbReference type="InterPro" id="IPR051790">
    <property type="entry name" value="Cytochrome_c-biogenesis_DsbD"/>
</dbReference>
<accession>A0A0G0WXT7</accession>
<feature type="transmembrane region" description="Helical" evidence="1">
    <location>
        <begin position="35"/>
        <end position="53"/>
    </location>
</feature>
<dbReference type="AlphaFoldDB" id="A0A0G0WXT7"/>
<dbReference type="PANTHER" id="PTHR31272">
    <property type="entry name" value="CYTOCHROME C-TYPE BIOGENESIS PROTEIN HI_1454-RELATED"/>
    <property type="match status" value="1"/>
</dbReference>
<feature type="transmembrane region" description="Helical" evidence="1">
    <location>
        <begin position="104"/>
        <end position="129"/>
    </location>
</feature>
<proteinExistence type="predicted"/>
<evidence type="ECO:0000256" key="1">
    <source>
        <dbReference type="SAM" id="Phobius"/>
    </source>
</evidence>
<name>A0A0G0WXT7_UNCKA</name>
<keyword evidence="1" id="KW-0472">Membrane</keyword>
<evidence type="ECO:0000313" key="3">
    <source>
        <dbReference type="Proteomes" id="UP000034163"/>
    </source>
</evidence>
<dbReference type="PATRIC" id="fig|1619112.3.peg.56"/>
<feature type="transmembrane region" description="Helical" evidence="1">
    <location>
        <begin position="211"/>
        <end position="229"/>
    </location>
</feature>
<reference evidence="2 3" key="1">
    <citation type="journal article" date="2015" name="Nature">
        <title>rRNA introns, odd ribosomes, and small enigmatic genomes across a large radiation of phyla.</title>
        <authorList>
            <person name="Brown C.T."/>
            <person name="Hug L.A."/>
            <person name="Thomas B.C."/>
            <person name="Sharon I."/>
            <person name="Castelle C.J."/>
            <person name="Singh A."/>
            <person name="Wilkins M.J."/>
            <person name="Williams K.H."/>
            <person name="Banfield J.F."/>
        </authorList>
    </citation>
    <scope>NUCLEOTIDE SEQUENCE [LARGE SCALE GENOMIC DNA]</scope>
</reference>
<dbReference type="PANTHER" id="PTHR31272:SF4">
    <property type="entry name" value="CYTOCHROME C-TYPE BIOGENESIS PROTEIN HI_1454-RELATED"/>
    <property type="match status" value="1"/>
</dbReference>
<dbReference type="EMBL" id="LCBS01000001">
    <property type="protein sequence ID" value="KKS17570.1"/>
    <property type="molecule type" value="Genomic_DNA"/>
</dbReference>
<sequence>MTLVYSLGIFIVMIPAVLGAKIISTMVFRYHSPIYVIGGIVMIIVGIVSLLGLKLPMINLNKEGKQGTDVASVFTLGVFSGITSSCCAPVLAGVLTLSFLSPSIWQALLIGFVYVLGMVTPLYIGSYFLDSKKVLGMTFFKKKVTDLKILSKSFHIVMGNLISFFIFTITGILIIYLTLATDFSMAEMAGGFSGGINNFALILNRIPYAEYIFGGLILLFAGLILKHALSTKDES</sequence>
<feature type="transmembrane region" description="Helical" evidence="1">
    <location>
        <begin position="149"/>
        <end position="179"/>
    </location>
</feature>
<keyword evidence="1" id="KW-1133">Transmembrane helix</keyword>
<organism evidence="2 3">
    <name type="scientific">candidate division WWE3 bacterium GW2011_GWB1_41_6</name>
    <dbReference type="NCBI Taxonomy" id="1619112"/>
    <lineage>
        <taxon>Bacteria</taxon>
        <taxon>Katanobacteria</taxon>
    </lineage>
</organism>
<dbReference type="Proteomes" id="UP000034163">
    <property type="component" value="Unassembled WGS sequence"/>
</dbReference>
<keyword evidence="1 2" id="KW-0812">Transmembrane</keyword>
<protein>
    <submittedName>
        <fullName evidence="2">Cytochrome c biogenesis protein transmembrane region</fullName>
    </submittedName>
</protein>
<evidence type="ECO:0000313" key="2">
    <source>
        <dbReference type="EMBL" id="KKS17570.1"/>
    </source>
</evidence>
<comment type="caution">
    <text evidence="2">The sequence shown here is derived from an EMBL/GenBank/DDBJ whole genome shotgun (WGS) entry which is preliminary data.</text>
</comment>